<dbReference type="Proteomes" id="UP001551482">
    <property type="component" value="Unassembled WGS sequence"/>
</dbReference>
<reference evidence="1 2" key="1">
    <citation type="submission" date="2024-06" db="EMBL/GenBank/DDBJ databases">
        <title>The Natural Products Discovery Center: Release of the First 8490 Sequenced Strains for Exploring Actinobacteria Biosynthetic Diversity.</title>
        <authorList>
            <person name="Kalkreuter E."/>
            <person name="Kautsar S.A."/>
            <person name="Yang D."/>
            <person name="Bader C.D."/>
            <person name="Teijaro C.N."/>
            <person name="Fluegel L."/>
            <person name="Davis C.M."/>
            <person name="Simpson J.R."/>
            <person name="Lauterbach L."/>
            <person name="Steele A.D."/>
            <person name="Gui C."/>
            <person name="Meng S."/>
            <person name="Li G."/>
            <person name="Viehrig K."/>
            <person name="Ye F."/>
            <person name="Su P."/>
            <person name="Kiefer A.F."/>
            <person name="Nichols A."/>
            <person name="Cepeda A.J."/>
            <person name="Yan W."/>
            <person name="Fan B."/>
            <person name="Jiang Y."/>
            <person name="Adhikari A."/>
            <person name="Zheng C.-J."/>
            <person name="Schuster L."/>
            <person name="Cowan T.M."/>
            <person name="Smanski M.J."/>
            <person name="Chevrette M.G."/>
            <person name="De Carvalho L.P.S."/>
            <person name="Shen B."/>
        </authorList>
    </citation>
    <scope>NUCLEOTIDE SEQUENCE [LARGE SCALE GENOMIC DNA]</scope>
    <source>
        <strain evidence="1 2">NPDC048946</strain>
    </source>
</reference>
<evidence type="ECO:0000313" key="1">
    <source>
        <dbReference type="EMBL" id="MEU8138613.1"/>
    </source>
</evidence>
<keyword evidence="2" id="KW-1185">Reference proteome</keyword>
<proteinExistence type="predicted"/>
<sequence length="154" mass="14843">MYPTGALIVPAGALRVGATGVGDGDFGGGNAGEDVVGAAVVGATDGVVPGPTVAAGGFGVGPATQRVRHSPIGMFGSAQSIAVAAGAPAWIPAAPPREHPPSNAAPATTAAKTTALAVRTVIHPPESAAGVIMPKLAHTRHTARSVSADHAPLS</sequence>
<comment type="caution">
    <text evidence="1">The sequence shown here is derived from an EMBL/GenBank/DDBJ whole genome shotgun (WGS) entry which is preliminary data.</text>
</comment>
<gene>
    <name evidence="1" type="ORF">AB0C36_34585</name>
</gene>
<accession>A0ABV3DSA3</accession>
<name>A0ABV3DSA3_9ACTN</name>
<dbReference type="EMBL" id="JBEZFP010000131">
    <property type="protein sequence ID" value="MEU8138613.1"/>
    <property type="molecule type" value="Genomic_DNA"/>
</dbReference>
<evidence type="ECO:0000313" key="2">
    <source>
        <dbReference type="Proteomes" id="UP001551482"/>
    </source>
</evidence>
<protein>
    <submittedName>
        <fullName evidence="1">Uncharacterized protein</fullName>
    </submittedName>
</protein>
<dbReference type="RefSeq" id="WP_358362211.1">
    <property type="nucleotide sequence ID" value="NZ_JBEZFP010000131.1"/>
</dbReference>
<organism evidence="1 2">
    <name type="scientific">Streptodolium elevatio</name>
    <dbReference type="NCBI Taxonomy" id="3157996"/>
    <lineage>
        <taxon>Bacteria</taxon>
        <taxon>Bacillati</taxon>
        <taxon>Actinomycetota</taxon>
        <taxon>Actinomycetes</taxon>
        <taxon>Kitasatosporales</taxon>
        <taxon>Streptomycetaceae</taxon>
        <taxon>Streptodolium</taxon>
    </lineage>
</organism>